<keyword evidence="3" id="KW-1185">Reference proteome</keyword>
<keyword evidence="1" id="KW-0175">Coiled coil</keyword>
<evidence type="ECO:0000256" key="1">
    <source>
        <dbReference type="SAM" id="Coils"/>
    </source>
</evidence>
<protein>
    <submittedName>
        <fullName evidence="2">Uncharacterized protein</fullName>
    </submittedName>
</protein>
<comment type="caution">
    <text evidence="2">The sequence shown here is derived from an EMBL/GenBank/DDBJ whole genome shotgun (WGS) entry which is preliminary data.</text>
</comment>
<dbReference type="EMBL" id="CAXAMM010010224">
    <property type="protein sequence ID" value="CAK9022666.1"/>
    <property type="molecule type" value="Genomic_DNA"/>
</dbReference>
<reference evidence="2 3" key="1">
    <citation type="submission" date="2024-02" db="EMBL/GenBank/DDBJ databases">
        <authorList>
            <person name="Chen Y."/>
            <person name="Shah S."/>
            <person name="Dougan E. K."/>
            <person name="Thang M."/>
            <person name="Chan C."/>
        </authorList>
    </citation>
    <scope>NUCLEOTIDE SEQUENCE [LARGE SCALE GENOMIC DNA]</scope>
</reference>
<proteinExistence type="predicted"/>
<feature type="coiled-coil region" evidence="1">
    <location>
        <begin position="110"/>
        <end position="140"/>
    </location>
</feature>
<organism evidence="2 3">
    <name type="scientific">Durusdinium trenchii</name>
    <dbReference type="NCBI Taxonomy" id="1381693"/>
    <lineage>
        <taxon>Eukaryota</taxon>
        <taxon>Sar</taxon>
        <taxon>Alveolata</taxon>
        <taxon>Dinophyceae</taxon>
        <taxon>Suessiales</taxon>
        <taxon>Symbiodiniaceae</taxon>
        <taxon>Durusdinium</taxon>
    </lineage>
</organism>
<sequence length="197" mass="23076">MAIRVGLGASPDSTPLAKPKRYGFGAQTHRERCLVKYEMQYIRAWEIEDKRRQRELLDLEAMRLRFRKEGEAEESQLEGQREVLQKGLAKRKRYEGYEELSASVNTKRPQHESKAQIQKLTVELQQMEQQQKRLAELSQHRDERSKLLMKAIEELDKDLLAEQEFRFENFGPDEPEAGESSAGQAETKFQCAVIMWF</sequence>
<gene>
    <name evidence="2" type="ORF">SCF082_LOCUS15887</name>
</gene>
<name>A0ABP0K789_9DINO</name>
<evidence type="ECO:0000313" key="3">
    <source>
        <dbReference type="Proteomes" id="UP001642464"/>
    </source>
</evidence>
<dbReference type="Proteomes" id="UP001642464">
    <property type="component" value="Unassembled WGS sequence"/>
</dbReference>
<evidence type="ECO:0000313" key="2">
    <source>
        <dbReference type="EMBL" id="CAK9022666.1"/>
    </source>
</evidence>
<accession>A0ABP0K789</accession>